<dbReference type="PANTHER" id="PTHR15431:SF9">
    <property type="entry name" value="CENTROSOMAL PROTEIN 43"/>
    <property type="match status" value="1"/>
</dbReference>
<keyword evidence="2" id="KW-0206">Cytoskeleton</keyword>
<evidence type="ECO:0000313" key="6">
    <source>
        <dbReference type="WBParaSite" id="PSAMB.scaffold239size62642.g3861.t1"/>
    </source>
</evidence>
<feature type="region of interest" description="Disordered" evidence="3">
    <location>
        <begin position="152"/>
        <end position="198"/>
    </location>
</feature>
<feature type="domain" description="FGFR1 oncogene partner (FOP) N-terminal dimerisation" evidence="4">
    <location>
        <begin position="45"/>
        <end position="122"/>
    </location>
</feature>
<evidence type="ECO:0000256" key="1">
    <source>
        <dbReference type="ARBA" id="ARBA00022490"/>
    </source>
</evidence>
<accession>A0A914VS89</accession>
<evidence type="ECO:0000256" key="2">
    <source>
        <dbReference type="ARBA" id="ARBA00023212"/>
    </source>
</evidence>
<dbReference type="GO" id="GO:0005815">
    <property type="term" value="C:microtubule organizing center"/>
    <property type="evidence" value="ECO:0007669"/>
    <property type="project" value="InterPro"/>
</dbReference>
<organism evidence="5 6">
    <name type="scientific">Plectus sambesii</name>
    <dbReference type="NCBI Taxonomy" id="2011161"/>
    <lineage>
        <taxon>Eukaryota</taxon>
        <taxon>Metazoa</taxon>
        <taxon>Ecdysozoa</taxon>
        <taxon>Nematoda</taxon>
        <taxon>Chromadorea</taxon>
        <taxon>Plectida</taxon>
        <taxon>Plectina</taxon>
        <taxon>Plectoidea</taxon>
        <taxon>Plectidae</taxon>
        <taxon>Plectus</taxon>
    </lineage>
</organism>
<dbReference type="AlphaFoldDB" id="A0A914VS89"/>
<reference evidence="6" key="1">
    <citation type="submission" date="2022-11" db="UniProtKB">
        <authorList>
            <consortium name="WormBaseParasite"/>
        </authorList>
    </citation>
    <scope>IDENTIFICATION</scope>
</reference>
<protein>
    <submittedName>
        <fullName evidence="6">FGFR1 oncogene partner (FOP) N-terminal dimerisation domain-containing protein</fullName>
    </submittedName>
</protein>
<feature type="region of interest" description="Disordered" evidence="3">
    <location>
        <begin position="262"/>
        <end position="322"/>
    </location>
</feature>
<dbReference type="Proteomes" id="UP000887566">
    <property type="component" value="Unplaced"/>
</dbReference>
<dbReference type="PANTHER" id="PTHR15431">
    <property type="entry name" value="FGFR1 ONCOGENE PARTNER/LISH DOMAIN-CONTAINING PROTEIN"/>
    <property type="match status" value="1"/>
</dbReference>
<keyword evidence="5" id="KW-1185">Reference proteome</keyword>
<evidence type="ECO:0000313" key="5">
    <source>
        <dbReference type="Proteomes" id="UP000887566"/>
    </source>
</evidence>
<evidence type="ECO:0000259" key="4">
    <source>
        <dbReference type="Pfam" id="PF09398"/>
    </source>
</evidence>
<sequence>MADDEPELKEALMLSLEQNGSLARLKAQLRAAIFLALEEKQPKHNPFVSQKAQRFLDTEDGKLTAALVRDFLEAMDMSATMSVFDKEIDVSRTSLPSRSKLAEQHALPLSDTGPLLAQLLKQHHSYKTSAHNFASDLIEKKVDADTHIANHSVHSAAKGQSEENDDDFALETKQPSRPVLSSSNSLEKSLELNDSPRKTALPALTAPVAGTQKKSLLGDLPPTLGLIKPKSSLPPLEALTSIKRPTDDNAATQNQRDFSKLFTDSDAKGPNSPTSSSESQSTSSSTSNSSSSTETKASKKSPKRGSITFTDQAESKANIDQSTLFKSSAKPLANEAIFKKPSPRDMGEIESLSEEIIEDLDVDDLLNSARSNADSISF</sequence>
<feature type="compositionally biased region" description="Low complexity" evidence="3">
    <location>
        <begin position="271"/>
        <end position="295"/>
    </location>
</feature>
<dbReference type="WBParaSite" id="PSAMB.scaffold239size62642.g3861.t1">
    <property type="protein sequence ID" value="PSAMB.scaffold239size62642.g3861.t1"/>
    <property type="gene ID" value="PSAMB.scaffold239size62642.g3861"/>
</dbReference>
<evidence type="ECO:0000256" key="3">
    <source>
        <dbReference type="SAM" id="MobiDB-lite"/>
    </source>
</evidence>
<dbReference type="GO" id="GO:0034453">
    <property type="term" value="P:microtubule anchoring"/>
    <property type="evidence" value="ECO:0007669"/>
    <property type="project" value="InterPro"/>
</dbReference>
<dbReference type="Gene3D" id="1.20.960.40">
    <property type="match status" value="1"/>
</dbReference>
<dbReference type="InterPro" id="IPR018993">
    <property type="entry name" value="FOP_dimerisation-dom_N"/>
</dbReference>
<keyword evidence="1" id="KW-0963">Cytoplasm</keyword>
<feature type="compositionally biased region" description="Basic and acidic residues" evidence="3">
    <location>
        <begin position="188"/>
        <end position="197"/>
    </location>
</feature>
<name>A0A914VS89_9BILA</name>
<proteinExistence type="predicted"/>
<dbReference type="Pfam" id="PF09398">
    <property type="entry name" value="FOP_dimer"/>
    <property type="match status" value="1"/>
</dbReference>